<proteinExistence type="predicted"/>
<dbReference type="Gene3D" id="3.10.180.10">
    <property type="entry name" value="2,3-Dihydroxybiphenyl 1,2-Dioxygenase, domain 1"/>
    <property type="match status" value="1"/>
</dbReference>
<evidence type="ECO:0000259" key="1">
    <source>
        <dbReference type="PROSITE" id="PS51819"/>
    </source>
</evidence>
<evidence type="ECO:0000313" key="3">
    <source>
        <dbReference type="Proteomes" id="UP000248857"/>
    </source>
</evidence>
<keyword evidence="3" id="KW-1185">Reference proteome</keyword>
<reference evidence="2 3" key="1">
    <citation type="journal article" date="2018" name="Sci. Rep.">
        <title>A novel species of the marine cyanobacterium Acaryochloris with a unique pigment content and lifestyle.</title>
        <authorList>
            <person name="Partensky F."/>
            <person name="Six C."/>
            <person name="Ratin M."/>
            <person name="Garczarek L."/>
            <person name="Vaulot D."/>
            <person name="Probert I."/>
            <person name="Calteau A."/>
            <person name="Gourvil P."/>
            <person name="Marie D."/>
            <person name="Grebert T."/>
            <person name="Bouchier C."/>
            <person name="Le Panse S."/>
            <person name="Gachenot M."/>
            <person name="Rodriguez F."/>
            <person name="Garrido J.L."/>
        </authorList>
    </citation>
    <scope>NUCLEOTIDE SEQUENCE [LARGE SCALE GENOMIC DNA]</scope>
    <source>
        <strain evidence="2 3">RCC1774</strain>
    </source>
</reference>
<dbReference type="RefSeq" id="WP_110984768.1">
    <property type="nucleotide sequence ID" value="NZ_CAWNWM010000002.1"/>
</dbReference>
<accession>A0A2W1JNG7</accession>
<dbReference type="EMBL" id="PQWO01000002">
    <property type="protein sequence ID" value="PZD74873.1"/>
    <property type="molecule type" value="Genomic_DNA"/>
</dbReference>
<dbReference type="SUPFAM" id="SSF54593">
    <property type="entry name" value="Glyoxalase/Bleomycin resistance protein/Dihydroxybiphenyl dioxygenase"/>
    <property type="match status" value="1"/>
</dbReference>
<dbReference type="InterPro" id="IPR004360">
    <property type="entry name" value="Glyas_Fos-R_dOase_dom"/>
</dbReference>
<dbReference type="CDD" id="cd06587">
    <property type="entry name" value="VOC"/>
    <property type="match status" value="1"/>
</dbReference>
<dbReference type="PROSITE" id="PS51819">
    <property type="entry name" value="VOC"/>
    <property type="match status" value="1"/>
</dbReference>
<feature type="domain" description="VOC" evidence="1">
    <location>
        <begin position="18"/>
        <end position="124"/>
    </location>
</feature>
<dbReference type="InterPro" id="IPR037523">
    <property type="entry name" value="VOC_core"/>
</dbReference>
<dbReference type="InterPro" id="IPR029068">
    <property type="entry name" value="Glyas_Bleomycin-R_OHBP_Dase"/>
</dbReference>
<dbReference type="Proteomes" id="UP000248857">
    <property type="component" value="Unassembled WGS sequence"/>
</dbReference>
<organism evidence="2 3">
    <name type="scientific">Acaryochloris thomasi RCC1774</name>
    <dbReference type="NCBI Taxonomy" id="1764569"/>
    <lineage>
        <taxon>Bacteria</taxon>
        <taxon>Bacillati</taxon>
        <taxon>Cyanobacteriota</taxon>
        <taxon>Cyanophyceae</taxon>
        <taxon>Acaryochloridales</taxon>
        <taxon>Acaryochloridaceae</taxon>
        <taxon>Acaryochloris</taxon>
        <taxon>Acaryochloris thomasi</taxon>
    </lineage>
</organism>
<dbReference type="Pfam" id="PF00903">
    <property type="entry name" value="Glyoxalase"/>
    <property type="match status" value="1"/>
</dbReference>
<dbReference type="OrthoDB" id="9129827at2"/>
<comment type="caution">
    <text evidence="2">The sequence shown here is derived from an EMBL/GenBank/DDBJ whole genome shotgun (WGS) entry which is preliminary data.</text>
</comment>
<gene>
    <name evidence="2" type="ORF">C1752_00790</name>
</gene>
<sequence>MSDSQPWVDDGKSRPPVWVGHIALGTRNFDASESFMRQIGMRSIVKRENIAVLEMRGGTHLVLRANPEAVPNIAPFDLMVEDLEAAHQALTQMGLQPSPIQPGKIHQSFTVREPSGHQIKFNSSHVVGLV</sequence>
<protein>
    <recommendedName>
        <fullName evidence="1">VOC domain-containing protein</fullName>
    </recommendedName>
</protein>
<evidence type="ECO:0000313" key="2">
    <source>
        <dbReference type="EMBL" id="PZD74873.1"/>
    </source>
</evidence>
<name>A0A2W1JNG7_9CYAN</name>
<dbReference type="AlphaFoldDB" id="A0A2W1JNG7"/>